<dbReference type="NCBIfam" id="TIGR00254">
    <property type="entry name" value="GGDEF"/>
    <property type="match status" value="1"/>
</dbReference>
<feature type="chain" id="PRO_5031402537" description="diguanylate cyclase" evidence="4">
    <location>
        <begin position="23"/>
        <end position="597"/>
    </location>
</feature>
<dbReference type="SUPFAM" id="SSF55073">
    <property type="entry name" value="Nucleotide cyclase"/>
    <property type="match status" value="1"/>
</dbReference>
<dbReference type="SMART" id="SM00267">
    <property type="entry name" value="GGDEF"/>
    <property type="match status" value="1"/>
</dbReference>
<dbReference type="PANTHER" id="PTHR45138:SF9">
    <property type="entry name" value="DIGUANYLATE CYCLASE DGCM-RELATED"/>
    <property type="match status" value="1"/>
</dbReference>
<dbReference type="Gene3D" id="1.25.40.10">
    <property type="entry name" value="Tetratricopeptide repeat domain"/>
    <property type="match status" value="2"/>
</dbReference>
<evidence type="ECO:0000313" key="7">
    <source>
        <dbReference type="Proteomes" id="UP000528457"/>
    </source>
</evidence>
<proteinExistence type="predicted"/>
<dbReference type="CDD" id="cd01949">
    <property type="entry name" value="GGDEF"/>
    <property type="match status" value="1"/>
</dbReference>
<gene>
    <name evidence="6" type="ORF">HNR48_001542</name>
</gene>
<dbReference type="Pfam" id="PF00990">
    <property type="entry name" value="GGDEF"/>
    <property type="match status" value="1"/>
</dbReference>
<dbReference type="InterPro" id="IPR050469">
    <property type="entry name" value="Diguanylate_Cyclase"/>
</dbReference>
<dbReference type="PROSITE" id="PS50887">
    <property type="entry name" value="GGDEF"/>
    <property type="match status" value="1"/>
</dbReference>
<name>A0A7X0JSW9_9GAMM</name>
<organism evidence="6 7">
    <name type="scientific">Pseudoteredinibacter isoporae</name>
    <dbReference type="NCBI Taxonomy" id="570281"/>
    <lineage>
        <taxon>Bacteria</taxon>
        <taxon>Pseudomonadati</taxon>
        <taxon>Pseudomonadota</taxon>
        <taxon>Gammaproteobacteria</taxon>
        <taxon>Cellvibrionales</taxon>
        <taxon>Cellvibrionaceae</taxon>
        <taxon>Pseudoteredinibacter</taxon>
    </lineage>
</organism>
<feature type="domain" description="GGDEF" evidence="5">
    <location>
        <begin position="463"/>
        <end position="597"/>
    </location>
</feature>
<dbReference type="InterPro" id="IPR043128">
    <property type="entry name" value="Rev_trsase/Diguanyl_cyclase"/>
</dbReference>
<dbReference type="InterPro" id="IPR019734">
    <property type="entry name" value="TPR_rpt"/>
</dbReference>
<dbReference type="EMBL" id="JACHHT010000001">
    <property type="protein sequence ID" value="MBB6521264.1"/>
    <property type="molecule type" value="Genomic_DNA"/>
</dbReference>
<accession>A0A7X0JSW9</accession>
<dbReference type="AlphaFoldDB" id="A0A7X0JSW9"/>
<dbReference type="SMART" id="SM00028">
    <property type="entry name" value="TPR"/>
    <property type="match status" value="5"/>
</dbReference>
<dbReference type="PANTHER" id="PTHR45138">
    <property type="entry name" value="REGULATORY COMPONENTS OF SENSORY TRANSDUCTION SYSTEM"/>
    <property type="match status" value="1"/>
</dbReference>
<dbReference type="GO" id="GO:0005886">
    <property type="term" value="C:plasma membrane"/>
    <property type="evidence" value="ECO:0007669"/>
    <property type="project" value="TreeGrafter"/>
</dbReference>
<keyword evidence="3" id="KW-0812">Transmembrane</keyword>
<dbReference type="Proteomes" id="UP000528457">
    <property type="component" value="Unassembled WGS sequence"/>
</dbReference>
<dbReference type="Pfam" id="PF13181">
    <property type="entry name" value="TPR_8"/>
    <property type="match status" value="1"/>
</dbReference>
<evidence type="ECO:0000313" key="6">
    <source>
        <dbReference type="EMBL" id="MBB6521264.1"/>
    </source>
</evidence>
<dbReference type="EC" id="2.7.7.65" evidence="1"/>
<dbReference type="GO" id="GO:0052621">
    <property type="term" value="F:diguanylate cyclase activity"/>
    <property type="evidence" value="ECO:0007669"/>
    <property type="project" value="UniProtKB-EC"/>
</dbReference>
<dbReference type="SUPFAM" id="SSF48452">
    <property type="entry name" value="TPR-like"/>
    <property type="match status" value="2"/>
</dbReference>
<reference evidence="6 7" key="1">
    <citation type="submission" date="2020-08" db="EMBL/GenBank/DDBJ databases">
        <title>Genomic Encyclopedia of Type Strains, Phase IV (KMG-IV): sequencing the most valuable type-strain genomes for metagenomic binning, comparative biology and taxonomic classification.</title>
        <authorList>
            <person name="Goeker M."/>
        </authorList>
    </citation>
    <scope>NUCLEOTIDE SEQUENCE [LARGE SCALE GENOMIC DNA]</scope>
    <source>
        <strain evidence="6 7">DSM 22368</strain>
    </source>
</reference>
<dbReference type="InterPro" id="IPR000160">
    <property type="entry name" value="GGDEF_dom"/>
</dbReference>
<keyword evidence="3" id="KW-1133">Transmembrane helix</keyword>
<feature type="signal peptide" evidence="4">
    <location>
        <begin position="1"/>
        <end position="22"/>
    </location>
</feature>
<dbReference type="GO" id="GO:1902201">
    <property type="term" value="P:negative regulation of bacterial-type flagellum-dependent cell motility"/>
    <property type="evidence" value="ECO:0007669"/>
    <property type="project" value="TreeGrafter"/>
</dbReference>
<keyword evidence="4" id="KW-0732">Signal</keyword>
<dbReference type="InterPro" id="IPR029787">
    <property type="entry name" value="Nucleotide_cyclase"/>
</dbReference>
<feature type="transmembrane region" description="Helical" evidence="3">
    <location>
        <begin position="398"/>
        <end position="417"/>
    </location>
</feature>
<dbReference type="InParanoid" id="A0A7X0JSW9"/>
<dbReference type="RefSeq" id="WP_166848989.1">
    <property type="nucleotide sequence ID" value="NZ_JAAONY010000001.1"/>
</dbReference>
<dbReference type="InterPro" id="IPR011990">
    <property type="entry name" value="TPR-like_helical_dom_sf"/>
</dbReference>
<evidence type="ECO:0000256" key="3">
    <source>
        <dbReference type="SAM" id="Phobius"/>
    </source>
</evidence>
<evidence type="ECO:0000256" key="1">
    <source>
        <dbReference type="ARBA" id="ARBA00012528"/>
    </source>
</evidence>
<sequence>MYKNLALLLSLILLSGTGSVGAKPPHQVVSPSSKHIIEQIKELDFKDLDKAQSLIEQLGSTVNERSSADDSALYYVYCGRIHAYLGDVDKAKVCLKQSEVYSKKLSTPEVQMVYLESKAISTARLGEFLNVLPLAKQLVDISLEQNHQLYIGKSYAMMGVTYLETGLIELSEDSFDKAIEIFRELGDIRYEARILLNSATNRLQDPSRYDPQESLNRLLSAQELYKKSPSPRAVGHINRMLGVSYLHLNDYEKSAFYLDKAAETALKQNYKPVLVQIYREQTNLYLITNKLDKALEIASTGLSLSRKIEHSQLERDLNFLLSEIYERKGQKRLAFEHLKEAVNTDKDVSDRRIYELTTSIEHSLRAQREQSKILMLEKKSLAKELQLSKAEKRIQSQVSIFMGIGLFLSTLLAIFYYKSKLTQVKLDLSLRDQLTGAYRRGYLIEQAAAINSRLSRIPESSNNSVAAIMIDCDNFKPINDSLGHSAGDYVLVELVKVINDIIRPSDTLVRWGGDEFVIICEDIPVPALKALCERIRCQIASKDFTFEGNPLSLTCSIGYSILKNRSEFSLDDIISAADRYLYESKKDGKNTSSGNWI</sequence>
<comment type="caution">
    <text evidence="6">The sequence shown here is derived from an EMBL/GenBank/DDBJ whole genome shotgun (WGS) entry which is preliminary data.</text>
</comment>
<evidence type="ECO:0000259" key="5">
    <source>
        <dbReference type="PROSITE" id="PS50887"/>
    </source>
</evidence>
<comment type="catalytic activity">
    <reaction evidence="2">
        <text>2 GTP = 3',3'-c-di-GMP + 2 diphosphate</text>
        <dbReference type="Rhea" id="RHEA:24898"/>
        <dbReference type="ChEBI" id="CHEBI:33019"/>
        <dbReference type="ChEBI" id="CHEBI:37565"/>
        <dbReference type="ChEBI" id="CHEBI:58805"/>
        <dbReference type="EC" id="2.7.7.65"/>
    </reaction>
</comment>
<evidence type="ECO:0000256" key="4">
    <source>
        <dbReference type="SAM" id="SignalP"/>
    </source>
</evidence>
<dbReference type="GO" id="GO:0043709">
    <property type="term" value="P:cell adhesion involved in single-species biofilm formation"/>
    <property type="evidence" value="ECO:0007669"/>
    <property type="project" value="TreeGrafter"/>
</dbReference>
<protein>
    <recommendedName>
        <fullName evidence="1">diguanylate cyclase</fullName>
        <ecNumber evidence="1">2.7.7.65</ecNumber>
    </recommendedName>
</protein>
<evidence type="ECO:0000256" key="2">
    <source>
        <dbReference type="ARBA" id="ARBA00034247"/>
    </source>
</evidence>
<keyword evidence="7" id="KW-1185">Reference proteome</keyword>
<keyword evidence="3" id="KW-0472">Membrane</keyword>
<dbReference type="Gene3D" id="3.30.70.270">
    <property type="match status" value="1"/>
</dbReference>